<feature type="transmembrane region" description="Helical" evidence="6">
    <location>
        <begin position="12"/>
        <end position="29"/>
    </location>
</feature>
<dbReference type="OrthoDB" id="4167046at2"/>
<evidence type="ECO:0000256" key="5">
    <source>
        <dbReference type="ARBA" id="ARBA00023136"/>
    </source>
</evidence>
<feature type="transmembrane region" description="Helical" evidence="6">
    <location>
        <begin position="231"/>
        <end position="251"/>
    </location>
</feature>
<dbReference type="AlphaFoldDB" id="A0A840S6Q4"/>
<comment type="caution">
    <text evidence="8">The sequence shown here is derived from an EMBL/GenBank/DDBJ whole genome shotgun (WGS) entry which is preliminary data.</text>
</comment>
<evidence type="ECO:0000256" key="1">
    <source>
        <dbReference type="ARBA" id="ARBA00004141"/>
    </source>
</evidence>
<protein>
    <submittedName>
        <fullName evidence="8">Drug/metabolite transporter (DMT)-like permease</fullName>
    </submittedName>
</protein>
<feature type="domain" description="EamA" evidence="7">
    <location>
        <begin position="17"/>
        <end position="152"/>
    </location>
</feature>
<dbReference type="Pfam" id="PF00892">
    <property type="entry name" value="EamA"/>
    <property type="match status" value="2"/>
</dbReference>
<dbReference type="InterPro" id="IPR000620">
    <property type="entry name" value="EamA_dom"/>
</dbReference>
<feature type="transmembrane region" description="Helical" evidence="6">
    <location>
        <begin position="163"/>
        <end position="182"/>
    </location>
</feature>
<feature type="transmembrane region" description="Helical" evidence="6">
    <location>
        <begin position="108"/>
        <end position="129"/>
    </location>
</feature>
<evidence type="ECO:0000256" key="6">
    <source>
        <dbReference type="SAM" id="Phobius"/>
    </source>
</evidence>
<comment type="subcellular location">
    <subcellularLocation>
        <location evidence="1">Membrane</location>
        <topology evidence="1">Multi-pass membrane protein</topology>
    </subcellularLocation>
</comment>
<dbReference type="Gene3D" id="1.10.3730.20">
    <property type="match status" value="1"/>
</dbReference>
<evidence type="ECO:0000313" key="9">
    <source>
        <dbReference type="Proteomes" id="UP000554837"/>
    </source>
</evidence>
<sequence length="310" mass="33819">MPPSSTSPLPQLSPNLVLWLTLPPLMWAGNAVVGRLLHEQIPATLLNSLRWGLALALLLPLAQALRRHPRQWWDLWWQQRRWLAATGVLGMGVYNALLYQALQSSGPINVTLIAASLPLGMLLMGLLVFGNRPRRTEGLGALLALAGVLVVLSQGQWQRLRGLQWVAGDLLMLFATLAWALYSWLLTRRPDALAERWNWADGLLGQILFGLPFALLCAAAEQHWAPATVRWSWPLALALLFIACGPSVLAYRCWALGVERAGPAVAAFFANLTPVFAGLLSGALMGDPPQLHHALAFALIAAGILVSSRR</sequence>
<evidence type="ECO:0000256" key="3">
    <source>
        <dbReference type="ARBA" id="ARBA00022692"/>
    </source>
</evidence>
<evidence type="ECO:0000256" key="4">
    <source>
        <dbReference type="ARBA" id="ARBA00022989"/>
    </source>
</evidence>
<proteinExistence type="inferred from homology"/>
<dbReference type="Proteomes" id="UP000554837">
    <property type="component" value="Unassembled WGS sequence"/>
</dbReference>
<name>A0A840S6Q4_9BURK</name>
<comment type="similarity">
    <text evidence="2">Belongs to the EamA transporter family.</text>
</comment>
<keyword evidence="9" id="KW-1185">Reference proteome</keyword>
<dbReference type="InterPro" id="IPR037185">
    <property type="entry name" value="EmrE-like"/>
</dbReference>
<accession>A0A840S6Q4</accession>
<dbReference type="PANTHER" id="PTHR32322:SF2">
    <property type="entry name" value="EAMA DOMAIN-CONTAINING PROTEIN"/>
    <property type="match status" value="1"/>
</dbReference>
<keyword evidence="3 6" id="KW-0812">Transmembrane</keyword>
<evidence type="ECO:0000259" key="7">
    <source>
        <dbReference type="Pfam" id="PF00892"/>
    </source>
</evidence>
<feature type="transmembrane region" description="Helical" evidence="6">
    <location>
        <begin position="203"/>
        <end position="225"/>
    </location>
</feature>
<gene>
    <name evidence="8" type="ORF">HNQ51_003468</name>
</gene>
<dbReference type="SUPFAM" id="SSF103481">
    <property type="entry name" value="Multidrug resistance efflux transporter EmrE"/>
    <property type="match status" value="2"/>
</dbReference>
<dbReference type="GO" id="GO:0016020">
    <property type="term" value="C:membrane"/>
    <property type="evidence" value="ECO:0007669"/>
    <property type="project" value="UniProtKB-SubCell"/>
</dbReference>
<feature type="transmembrane region" description="Helical" evidence="6">
    <location>
        <begin position="138"/>
        <end position="157"/>
    </location>
</feature>
<dbReference type="InterPro" id="IPR050638">
    <property type="entry name" value="AA-Vitamin_Transporters"/>
</dbReference>
<evidence type="ECO:0000313" key="8">
    <source>
        <dbReference type="EMBL" id="MBB5206125.1"/>
    </source>
</evidence>
<dbReference type="PANTHER" id="PTHR32322">
    <property type="entry name" value="INNER MEMBRANE TRANSPORTER"/>
    <property type="match status" value="1"/>
</dbReference>
<keyword evidence="4 6" id="KW-1133">Transmembrane helix</keyword>
<evidence type="ECO:0000256" key="2">
    <source>
        <dbReference type="ARBA" id="ARBA00007362"/>
    </source>
</evidence>
<keyword evidence="5 6" id="KW-0472">Membrane</keyword>
<dbReference type="RefSeq" id="WP_138856352.1">
    <property type="nucleotide sequence ID" value="NZ_CP040709.1"/>
</dbReference>
<feature type="transmembrane region" description="Helical" evidence="6">
    <location>
        <begin position="291"/>
        <end position="308"/>
    </location>
</feature>
<dbReference type="EMBL" id="JACHHO010000007">
    <property type="protein sequence ID" value="MBB5206125.1"/>
    <property type="molecule type" value="Genomic_DNA"/>
</dbReference>
<feature type="domain" description="EamA" evidence="7">
    <location>
        <begin position="167"/>
        <end position="308"/>
    </location>
</feature>
<feature type="transmembrane region" description="Helical" evidence="6">
    <location>
        <begin position="263"/>
        <end position="285"/>
    </location>
</feature>
<feature type="transmembrane region" description="Helical" evidence="6">
    <location>
        <begin position="82"/>
        <end position="102"/>
    </location>
</feature>
<organism evidence="8 9">
    <name type="scientific">Inhella inkyongensis</name>
    <dbReference type="NCBI Taxonomy" id="392593"/>
    <lineage>
        <taxon>Bacteria</taxon>
        <taxon>Pseudomonadati</taxon>
        <taxon>Pseudomonadota</taxon>
        <taxon>Betaproteobacteria</taxon>
        <taxon>Burkholderiales</taxon>
        <taxon>Sphaerotilaceae</taxon>
        <taxon>Inhella</taxon>
    </lineage>
</organism>
<reference evidence="8 9" key="1">
    <citation type="submission" date="2020-08" db="EMBL/GenBank/DDBJ databases">
        <title>Genomic Encyclopedia of Type Strains, Phase IV (KMG-IV): sequencing the most valuable type-strain genomes for metagenomic binning, comparative biology and taxonomic classification.</title>
        <authorList>
            <person name="Goeker M."/>
        </authorList>
    </citation>
    <scope>NUCLEOTIDE SEQUENCE [LARGE SCALE GENOMIC DNA]</scope>
    <source>
        <strain evidence="8 9">DSM 23958</strain>
    </source>
</reference>